<comment type="function">
    <text evidence="14">The light-harvesting complex (LHC) functions as a light receptor, it captures and delivers excitation energy to photosystems with which it is closely associated.</text>
</comment>
<evidence type="ECO:0000256" key="6">
    <source>
        <dbReference type="ARBA" id="ARBA00022640"/>
    </source>
</evidence>
<keyword evidence="5 14" id="KW-0602">Photosynthesis</keyword>
<name>A0ABD3LST8_EUCGL</name>
<evidence type="ECO:0000256" key="11">
    <source>
        <dbReference type="ARBA" id="ARBA00023078"/>
    </source>
</evidence>
<evidence type="ECO:0000256" key="1">
    <source>
        <dbReference type="ARBA" id="ARBA00004334"/>
    </source>
</evidence>
<keyword evidence="8 14" id="KW-0603">Photosystem I</keyword>
<feature type="binding site" evidence="13">
    <location>
        <position position="51"/>
    </location>
    <ligand>
        <name>chlorophyll a</name>
        <dbReference type="ChEBI" id="CHEBI:58416"/>
        <label>1</label>
    </ligand>
</feature>
<evidence type="ECO:0000256" key="10">
    <source>
        <dbReference type="ARBA" id="ARBA00022991"/>
    </source>
</evidence>
<keyword evidence="16" id="KW-1185">Reference proteome</keyword>
<dbReference type="Pfam" id="PF00504">
    <property type="entry name" value="Chloroa_b-bind"/>
    <property type="match status" value="1"/>
</dbReference>
<keyword evidence="7" id="KW-0812">Transmembrane</keyword>
<evidence type="ECO:0000256" key="8">
    <source>
        <dbReference type="ARBA" id="ARBA00022836"/>
    </source>
</evidence>
<sequence length="190" mass="20864">MGFTFLNPHKTSIIQPMTSPKIRMFAVSMAQRCARADLETSGKNCELEVIHVRWAMLGVLGGIFAELLSCNGVKFGKAVWFKAGVQIFSEGRLDYLGNPSLIDAQHLGHLGHTGNPNGLDPLSLTDDPKAFTELKVKEINKWEVCHVLQSGFFVQAMVTGKGPSENLADYIADPANNNAWAYATNFVPRK</sequence>
<feature type="binding site" evidence="13">
    <location>
        <position position="48"/>
    </location>
    <ligand>
        <name>chlorophyll a</name>
        <dbReference type="ChEBI" id="CHEBI:58416"/>
        <label>1</label>
    </ligand>
</feature>
<feature type="binding site" description="axial binding residue" evidence="13">
    <location>
        <position position="53"/>
    </location>
    <ligand>
        <name>chlorophyll b</name>
        <dbReference type="ChEBI" id="CHEBI:61721"/>
        <label>1</label>
    </ligand>
    <ligandPart>
        <name>Mg</name>
        <dbReference type="ChEBI" id="CHEBI:25107"/>
    </ligandPart>
</feature>
<reference evidence="15 16" key="1">
    <citation type="submission" date="2024-11" db="EMBL/GenBank/DDBJ databases">
        <title>Chromosome-level genome assembly of Eucalyptus globulus Labill. provides insights into its genome evolution.</title>
        <authorList>
            <person name="Li X."/>
        </authorList>
    </citation>
    <scope>NUCLEOTIDE SEQUENCE [LARGE SCALE GENOMIC DNA]</scope>
    <source>
        <strain evidence="15">CL2024</strain>
        <tissue evidence="15">Fresh tender leaves</tissue>
    </source>
</reference>
<dbReference type="Proteomes" id="UP001634007">
    <property type="component" value="Unassembled WGS sequence"/>
</dbReference>
<evidence type="ECO:0000313" key="16">
    <source>
        <dbReference type="Proteomes" id="UP001634007"/>
    </source>
</evidence>
<feature type="binding site" evidence="13">
    <location>
        <position position="179"/>
    </location>
    <ligand>
        <name>chlorophyll a</name>
        <dbReference type="ChEBI" id="CHEBI:58416"/>
        <label>1</label>
    </ligand>
</feature>
<feature type="binding site" description="axial binding residue" evidence="13">
    <location>
        <position position="186"/>
    </location>
    <ligand>
        <name>chlorophyll b</name>
        <dbReference type="ChEBI" id="CHEBI:61721"/>
        <label>1</label>
    </ligand>
    <ligandPart>
        <name>Mg</name>
        <dbReference type="ChEBI" id="CHEBI:25107"/>
    </ligandPart>
</feature>
<dbReference type="GO" id="GO:0015979">
    <property type="term" value="P:photosynthesis"/>
    <property type="evidence" value="ECO:0007669"/>
    <property type="project" value="UniProtKB-KW"/>
</dbReference>
<evidence type="ECO:0000256" key="9">
    <source>
        <dbReference type="ARBA" id="ARBA00022989"/>
    </source>
</evidence>
<dbReference type="GO" id="GO:0009535">
    <property type="term" value="C:chloroplast thylakoid membrane"/>
    <property type="evidence" value="ECO:0007669"/>
    <property type="project" value="UniProtKB-SubCell"/>
</dbReference>
<keyword evidence="6 14" id="KW-0934">Plastid</keyword>
<dbReference type="InterPro" id="IPR001344">
    <property type="entry name" value="Chloro_AB-bd_pln"/>
</dbReference>
<dbReference type="GO" id="GO:0009522">
    <property type="term" value="C:photosystem I"/>
    <property type="evidence" value="ECO:0007669"/>
    <property type="project" value="UniProtKB-KW"/>
</dbReference>
<evidence type="ECO:0000256" key="7">
    <source>
        <dbReference type="ARBA" id="ARBA00022692"/>
    </source>
</evidence>
<evidence type="ECO:0000256" key="12">
    <source>
        <dbReference type="ARBA" id="ARBA00023136"/>
    </source>
</evidence>
<evidence type="ECO:0000256" key="13">
    <source>
        <dbReference type="PIRSR" id="PIRSR601344-1"/>
    </source>
</evidence>
<evidence type="ECO:0000256" key="3">
    <source>
        <dbReference type="ARBA" id="ARBA00022494"/>
    </source>
</evidence>
<keyword evidence="10 14" id="KW-0157">Chromophore</keyword>
<feature type="binding site" evidence="13">
    <location>
        <position position="155"/>
    </location>
    <ligand>
        <name>chlorophyll a</name>
        <dbReference type="ChEBI" id="CHEBI:58416"/>
        <label>1</label>
    </ligand>
</feature>
<dbReference type="Gene3D" id="1.10.3460.10">
    <property type="entry name" value="Chlorophyll a/b binding protein domain"/>
    <property type="match status" value="2"/>
</dbReference>
<feature type="binding site" evidence="13">
    <location>
        <position position="137"/>
    </location>
    <ligand>
        <name>chlorophyll a</name>
        <dbReference type="ChEBI" id="CHEBI:58416"/>
        <label>1</label>
    </ligand>
</feature>
<dbReference type="EMBL" id="JBJKBG010000001">
    <property type="protein sequence ID" value="KAL3754834.1"/>
    <property type="molecule type" value="Genomic_DNA"/>
</dbReference>
<feature type="binding site" evidence="13">
    <location>
        <position position="96"/>
    </location>
    <ligand>
        <name>chlorophyll a</name>
        <dbReference type="ChEBI" id="CHEBI:58416"/>
        <label>1</label>
    </ligand>
</feature>
<keyword evidence="9" id="KW-1133">Transmembrane helix</keyword>
<dbReference type="GO" id="GO:0016168">
    <property type="term" value="F:chlorophyll binding"/>
    <property type="evidence" value="ECO:0007669"/>
    <property type="project" value="UniProtKB-KW"/>
</dbReference>
<evidence type="ECO:0000313" key="15">
    <source>
        <dbReference type="EMBL" id="KAL3754834.1"/>
    </source>
</evidence>
<keyword evidence="4 14" id="KW-0150">Chloroplast</keyword>
<dbReference type="GO" id="GO:0009523">
    <property type="term" value="C:photosystem II"/>
    <property type="evidence" value="ECO:0007669"/>
    <property type="project" value="UniProtKB-KW"/>
</dbReference>
<dbReference type="InterPro" id="IPR022796">
    <property type="entry name" value="Chloroa_b-bind"/>
</dbReference>
<keyword evidence="12" id="KW-0472">Membrane</keyword>
<feature type="binding site" evidence="13">
    <location>
        <position position="138"/>
    </location>
    <ligand>
        <name>chlorophyll a</name>
        <dbReference type="ChEBI" id="CHEBI:58416"/>
        <label>1</label>
    </ligand>
</feature>
<keyword evidence="3 13" id="KW-0148">Chlorophyll</keyword>
<comment type="similarity">
    <text evidence="2 14">Belongs to the light-harvesting chlorophyll a/b-binding (LHC) protein family.</text>
</comment>
<evidence type="ECO:0000256" key="4">
    <source>
        <dbReference type="ARBA" id="ARBA00022528"/>
    </source>
</evidence>
<feature type="binding site" evidence="13">
    <location>
        <position position="86"/>
    </location>
    <ligand>
        <name>chlorophyll a</name>
        <dbReference type="ChEBI" id="CHEBI:58416"/>
        <label>1</label>
    </ligand>
</feature>
<dbReference type="PANTHER" id="PTHR21649">
    <property type="entry name" value="CHLOROPHYLL A/B BINDING PROTEIN"/>
    <property type="match status" value="1"/>
</dbReference>
<accession>A0ABD3LST8</accession>
<dbReference type="SUPFAM" id="SSF103511">
    <property type="entry name" value="Chlorophyll a-b binding protein"/>
    <property type="match status" value="1"/>
</dbReference>
<protein>
    <recommendedName>
        <fullName evidence="14">Chlorophyll a-b binding protein, chloroplastic</fullName>
    </recommendedName>
</protein>
<comment type="subcellular location">
    <subcellularLocation>
        <location evidence="1 14">Plastid</location>
        <location evidence="1 14">Chloroplast thylakoid membrane</location>
    </subcellularLocation>
</comment>
<gene>
    <name evidence="15" type="ORF">ACJRO7_002000</name>
</gene>
<comment type="caution">
    <text evidence="15">The sequence shown here is derived from an EMBL/GenBank/DDBJ whole genome shotgun (WGS) entry which is preliminary data.</text>
</comment>
<evidence type="ECO:0000256" key="14">
    <source>
        <dbReference type="RuleBase" id="RU363080"/>
    </source>
</evidence>
<evidence type="ECO:0000256" key="2">
    <source>
        <dbReference type="ARBA" id="ARBA00007259"/>
    </source>
</evidence>
<organism evidence="15 16">
    <name type="scientific">Eucalyptus globulus</name>
    <name type="common">Tasmanian blue gum</name>
    <dbReference type="NCBI Taxonomy" id="34317"/>
    <lineage>
        <taxon>Eukaryota</taxon>
        <taxon>Viridiplantae</taxon>
        <taxon>Streptophyta</taxon>
        <taxon>Embryophyta</taxon>
        <taxon>Tracheophyta</taxon>
        <taxon>Spermatophyta</taxon>
        <taxon>Magnoliopsida</taxon>
        <taxon>eudicotyledons</taxon>
        <taxon>Gunneridae</taxon>
        <taxon>Pentapetalae</taxon>
        <taxon>rosids</taxon>
        <taxon>malvids</taxon>
        <taxon>Myrtales</taxon>
        <taxon>Myrtaceae</taxon>
        <taxon>Myrtoideae</taxon>
        <taxon>Eucalypteae</taxon>
        <taxon>Eucalyptus</taxon>
    </lineage>
</organism>
<dbReference type="AlphaFoldDB" id="A0ABD3LST8"/>
<keyword evidence="14" id="KW-0604">Photosystem II</keyword>
<keyword evidence="11 14" id="KW-0793">Thylakoid</keyword>
<proteinExistence type="inferred from homology"/>
<evidence type="ECO:0000256" key="5">
    <source>
        <dbReference type="ARBA" id="ARBA00022531"/>
    </source>
</evidence>